<keyword evidence="2" id="KW-1185">Reference proteome</keyword>
<sequence>MKKNKILSVENQYGKNRLNLQVDFLKELDKDKWDVRILGIPYNHSISFEHIPEVKIQLIATSVQKSLALKISCIICSVMTGKRLR</sequence>
<comment type="caution">
    <text evidence="1">The sequence shown here is derived from an EMBL/GenBank/DDBJ whole genome shotgun (WGS) entry which is preliminary data.</text>
</comment>
<dbReference type="RefSeq" id="WP_209845771.1">
    <property type="nucleotide sequence ID" value="NZ_CBCRVE010000001.1"/>
</dbReference>
<accession>A0ABS4H0H6</accession>
<reference evidence="1 2" key="1">
    <citation type="submission" date="2021-03" db="EMBL/GenBank/DDBJ databases">
        <title>Genomic Encyclopedia of Type Strains, Phase IV (KMG-IV): sequencing the most valuable type-strain genomes for metagenomic binning, comparative biology and taxonomic classification.</title>
        <authorList>
            <person name="Goeker M."/>
        </authorList>
    </citation>
    <scope>NUCLEOTIDE SEQUENCE [LARGE SCALE GENOMIC DNA]</scope>
    <source>
        <strain evidence="1 2">DSM 23491</strain>
    </source>
</reference>
<organism evidence="1 2">
    <name type="scientific">Paenibacillus sediminis</name>
    <dbReference type="NCBI Taxonomy" id="664909"/>
    <lineage>
        <taxon>Bacteria</taxon>
        <taxon>Bacillati</taxon>
        <taxon>Bacillota</taxon>
        <taxon>Bacilli</taxon>
        <taxon>Bacillales</taxon>
        <taxon>Paenibacillaceae</taxon>
        <taxon>Paenibacillus</taxon>
    </lineage>
</organism>
<gene>
    <name evidence="1" type="ORF">J2Z20_000885</name>
</gene>
<name>A0ABS4H0H6_9BACL</name>
<proteinExistence type="predicted"/>
<protein>
    <submittedName>
        <fullName evidence="1">Uncharacterized protein</fullName>
    </submittedName>
</protein>
<dbReference type="Proteomes" id="UP001519273">
    <property type="component" value="Unassembled WGS sequence"/>
</dbReference>
<dbReference type="EMBL" id="JAGGKP010000001">
    <property type="protein sequence ID" value="MBP1936024.1"/>
    <property type="molecule type" value="Genomic_DNA"/>
</dbReference>
<evidence type="ECO:0000313" key="1">
    <source>
        <dbReference type="EMBL" id="MBP1936024.1"/>
    </source>
</evidence>
<evidence type="ECO:0000313" key="2">
    <source>
        <dbReference type="Proteomes" id="UP001519273"/>
    </source>
</evidence>